<comment type="caution">
    <text evidence="3">The sequence shown here is derived from an EMBL/GenBank/DDBJ whole genome shotgun (WGS) entry which is preliminary data.</text>
</comment>
<dbReference type="InterPro" id="IPR029071">
    <property type="entry name" value="Ubiquitin-like_domsf"/>
</dbReference>
<dbReference type="SUPFAM" id="SSF54236">
    <property type="entry name" value="Ubiquitin-like"/>
    <property type="match status" value="1"/>
</dbReference>
<name>A0AA35SDN2_GEOBA</name>
<sequence>MDVFLMVRREKQTIFLDATEEDTVLQLKKKLEPIVKRAPEDQRLYNVDTKDPLEDNKTLGDCGYKATTARAQDPASIGLAFRLNDDTFEQGYIKTYTIPPELPDVMKPQEGTVPPAGLSSE</sequence>
<evidence type="ECO:0000259" key="2">
    <source>
        <dbReference type="PROSITE" id="PS50053"/>
    </source>
</evidence>
<dbReference type="PANTHER" id="PTHR13248:SF4">
    <property type="entry name" value="ELONGIN B"/>
    <property type="match status" value="1"/>
</dbReference>
<evidence type="ECO:0000313" key="4">
    <source>
        <dbReference type="Proteomes" id="UP001174909"/>
    </source>
</evidence>
<feature type="region of interest" description="Disordered" evidence="1">
    <location>
        <begin position="99"/>
        <end position="121"/>
    </location>
</feature>
<gene>
    <name evidence="3" type="ORF">GBAR_LOCUS15303</name>
</gene>
<dbReference type="GO" id="GO:0006368">
    <property type="term" value="P:transcription elongation by RNA polymerase II"/>
    <property type="evidence" value="ECO:0007669"/>
    <property type="project" value="InterPro"/>
</dbReference>
<dbReference type="AlphaFoldDB" id="A0AA35SDN2"/>
<evidence type="ECO:0000313" key="3">
    <source>
        <dbReference type="EMBL" id="CAI8026661.1"/>
    </source>
</evidence>
<dbReference type="EMBL" id="CASHTH010002225">
    <property type="protein sequence ID" value="CAI8026661.1"/>
    <property type="molecule type" value="Genomic_DNA"/>
</dbReference>
<accession>A0AA35SDN2</accession>
<dbReference type="PANTHER" id="PTHR13248">
    <property type="entry name" value="TRANSCRIPTION ELONGATION FACTOR B POLYPEPTIDE 2"/>
    <property type="match status" value="1"/>
</dbReference>
<dbReference type="Proteomes" id="UP001174909">
    <property type="component" value="Unassembled WGS sequence"/>
</dbReference>
<feature type="domain" description="Ubiquitin-like" evidence="2">
    <location>
        <begin position="1"/>
        <end position="65"/>
    </location>
</feature>
<organism evidence="3 4">
    <name type="scientific">Geodia barretti</name>
    <name type="common">Barrett's horny sponge</name>
    <dbReference type="NCBI Taxonomy" id="519541"/>
    <lineage>
        <taxon>Eukaryota</taxon>
        <taxon>Metazoa</taxon>
        <taxon>Porifera</taxon>
        <taxon>Demospongiae</taxon>
        <taxon>Heteroscleromorpha</taxon>
        <taxon>Tetractinellida</taxon>
        <taxon>Astrophorina</taxon>
        <taxon>Geodiidae</taxon>
        <taxon>Geodia</taxon>
    </lineage>
</organism>
<dbReference type="GO" id="GO:0070449">
    <property type="term" value="C:elongin complex"/>
    <property type="evidence" value="ECO:0007669"/>
    <property type="project" value="InterPro"/>
</dbReference>
<dbReference type="Gene3D" id="3.10.20.90">
    <property type="entry name" value="Phosphatidylinositol 3-kinase Catalytic Subunit, Chain A, domain 1"/>
    <property type="match status" value="1"/>
</dbReference>
<dbReference type="SMART" id="SM00213">
    <property type="entry name" value="UBQ"/>
    <property type="match status" value="1"/>
</dbReference>
<dbReference type="Pfam" id="PF00240">
    <property type="entry name" value="ubiquitin"/>
    <property type="match status" value="1"/>
</dbReference>
<reference evidence="3" key="1">
    <citation type="submission" date="2023-03" db="EMBL/GenBank/DDBJ databases">
        <authorList>
            <person name="Steffen K."/>
            <person name="Cardenas P."/>
        </authorList>
    </citation>
    <scope>NUCLEOTIDE SEQUENCE</scope>
</reference>
<keyword evidence="4" id="KW-1185">Reference proteome</keyword>
<dbReference type="PROSITE" id="PS50053">
    <property type="entry name" value="UBIQUITIN_2"/>
    <property type="match status" value="1"/>
</dbReference>
<evidence type="ECO:0000256" key="1">
    <source>
        <dbReference type="SAM" id="MobiDB-lite"/>
    </source>
</evidence>
<dbReference type="InterPro" id="IPR039049">
    <property type="entry name" value="ELOB"/>
</dbReference>
<dbReference type="InterPro" id="IPR000626">
    <property type="entry name" value="Ubiquitin-like_dom"/>
</dbReference>
<proteinExistence type="predicted"/>
<dbReference type="CDD" id="cd01788">
    <property type="entry name" value="Ubl_ElonginB"/>
    <property type="match status" value="1"/>
</dbReference>
<protein>
    <submittedName>
        <fullName evidence="3">Elongin-B</fullName>
    </submittedName>
</protein>
<dbReference type="GO" id="GO:0030891">
    <property type="term" value="C:VCB complex"/>
    <property type="evidence" value="ECO:0007669"/>
    <property type="project" value="InterPro"/>
</dbReference>